<feature type="region of interest" description="Disordered" evidence="1">
    <location>
        <begin position="1"/>
        <end position="66"/>
    </location>
</feature>
<protein>
    <submittedName>
        <fullName evidence="2">Uncharacterized protein</fullName>
    </submittedName>
</protein>
<organism evidence="2 3">
    <name type="scientific">Streptosporangium brasiliense</name>
    <dbReference type="NCBI Taxonomy" id="47480"/>
    <lineage>
        <taxon>Bacteria</taxon>
        <taxon>Bacillati</taxon>
        <taxon>Actinomycetota</taxon>
        <taxon>Actinomycetes</taxon>
        <taxon>Streptosporangiales</taxon>
        <taxon>Streptosporangiaceae</taxon>
        <taxon>Streptosporangium</taxon>
    </lineage>
</organism>
<evidence type="ECO:0000313" key="2">
    <source>
        <dbReference type="EMBL" id="MDP9868328.1"/>
    </source>
</evidence>
<keyword evidence="3" id="KW-1185">Reference proteome</keyword>
<proteinExistence type="predicted"/>
<sequence>MLAERERPDRGEFELRGGHDAGARVERAVHGLGPGHGGRDRGVGGLSGRRAGGSDIRRQVLTSREA</sequence>
<reference evidence="2 3" key="1">
    <citation type="submission" date="2023-07" db="EMBL/GenBank/DDBJ databases">
        <title>Sequencing the genomes of 1000 actinobacteria strains.</title>
        <authorList>
            <person name="Klenk H.-P."/>
        </authorList>
    </citation>
    <scope>NUCLEOTIDE SEQUENCE [LARGE SCALE GENOMIC DNA]</scope>
    <source>
        <strain evidence="2 3">DSM 44109</strain>
    </source>
</reference>
<feature type="compositionally biased region" description="Basic and acidic residues" evidence="1">
    <location>
        <begin position="1"/>
        <end position="29"/>
    </location>
</feature>
<dbReference type="Proteomes" id="UP001230426">
    <property type="component" value="Unassembled WGS sequence"/>
</dbReference>
<dbReference type="RefSeq" id="WP_306871068.1">
    <property type="nucleotide sequence ID" value="NZ_JAUSRB010000002.1"/>
</dbReference>
<accession>A0ABT9RGU7</accession>
<comment type="caution">
    <text evidence="2">The sequence shown here is derived from an EMBL/GenBank/DDBJ whole genome shotgun (WGS) entry which is preliminary data.</text>
</comment>
<evidence type="ECO:0000256" key="1">
    <source>
        <dbReference type="SAM" id="MobiDB-lite"/>
    </source>
</evidence>
<dbReference type="EMBL" id="JAUSRB010000002">
    <property type="protein sequence ID" value="MDP9868328.1"/>
    <property type="molecule type" value="Genomic_DNA"/>
</dbReference>
<evidence type="ECO:0000313" key="3">
    <source>
        <dbReference type="Proteomes" id="UP001230426"/>
    </source>
</evidence>
<name>A0ABT9RGU7_9ACTN</name>
<gene>
    <name evidence="2" type="ORF">J2S55_007594</name>
</gene>